<feature type="compositionally biased region" description="Polar residues" evidence="6">
    <location>
        <begin position="339"/>
        <end position="351"/>
    </location>
</feature>
<dbReference type="InterPro" id="IPR052337">
    <property type="entry name" value="SAT4-like"/>
</dbReference>
<dbReference type="PANTHER" id="PTHR33048">
    <property type="entry name" value="PTH11-LIKE INTEGRAL MEMBRANE PROTEIN (AFU_ORTHOLOGUE AFUA_5G11245)"/>
    <property type="match status" value="1"/>
</dbReference>
<comment type="subcellular location">
    <subcellularLocation>
        <location evidence="1">Membrane</location>
        <topology evidence="1">Multi-pass membrane protein</topology>
    </subcellularLocation>
</comment>
<evidence type="ECO:0000313" key="10">
    <source>
        <dbReference type="Proteomes" id="UP001322138"/>
    </source>
</evidence>
<feature type="transmembrane region" description="Helical" evidence="7">
    <location>
        <begin position="199"/>
        <end position="224"/>
    </location>
</feature>
<feature type="transmembrane region" description="Helical" evidence="7">
    <location>
        <begin position="82"/>
        <end position="107"/>
    </location>
</feature>
<feature type="transmembrane region" description="Helical" evidence="7">
    <location>
        <begin position="6"/>
        <end position="27"/>
    </location>
</feature>
<comment type="similarity">
    <text evidence="5">Belongs to the SAT4 family.</text>
</comment>
<feature type="transmembrane region" description="Helical" evidence="7">
    <location>
        <begin position="236"/>
        <end position="256"/>
    </location>
</feature>
<feature type="compositionally biased region" description="Polar residues" evidence="6">
    <location>
        <begin position="358"/>
        <end position="372"/>
    </location>
</feature>
<evidence type="ECO:0000256" key="4">
    <source>
        <dbReference type="ARBA" id="ARBA00023136"/>
    </source>
</evidence>
<feature type="region of interest" description="Disordered" evidence="6">
    <location>
        <begin position="272"/>
        <end position="314"/>
    </location>
</feature>
<dbReference type="PANTHER" id="PTHR33048:SF93">
    <property type="entry name" value="INTEGRAL MEMBRANE PROTEIN"/>
    <property type="match status" value="1"/>
</dbReference>
<dbReference type="InterPro" id="IPR049326">
    <property type="entry name" value="Rhodopsin_dom_fungi"/>
</dbReference>
<evidence type="ECO:0000256" key="7">
    <source>
        <dbReference type="SAM" id="Phobius"/>
    </source>
</evidence>
<evidence type="ECO:0000256" key="2">
    <source>
        <dbReference type="ARBA" id="ARBA00022692"/>
    </source>
</evidence>
<gene>
    <name evidence="9" type="ORF">QC761_311470</name>
</gene>
<dbReference type="Pfam" id="PF20684">
    <property type="entry name" value="Fung_rhodopsin"/>
    <property type="match status" value="1"/>
</dbReference>
<feature type="region of interest" description="Disordered" evidence="6">
    <location>
        <begin position="436"/>
        <end position="461"/>
    </location>
</feature>
<accession>A0ABR0FNP4</accession>
<protein>
    <recommendedName>
        <fullName evidence="8">Rhodopsin domain-containing protein</fullName>
    </recommendedName>
</protein>
<dbReference type="GeneID" id="87897757"/>
<organism evidence="9 10">
    <name type="scientific">Podospora bellae-mahoneyi</name>
    <dbReference type="NCBI Taxonomy" id="2093777"/>
    <lineage>
        <taxon>Eukaryota</taxon>
        <taxon>Fungi</taxon>
        <taxon>Dikarya</taxon>
        <taxon>Ascomycota</taxon>
        <taxon>Pezizomycotina</taxon>
        <taxon>Sordariomycetes</taxon>
        <taxon>Sordariomycetidae</taxon>
        <taxon>Sordariales</taxon>
        <taxon>Podosporaceae</taxon>
        <taxon>Podospora</taxon>
    </lineage>
</organism>
<comment type="caution">
    <text evidence="9">The sequence shown here is derived from an EMBL/GenBank/DDBJ whole genome shotgun (WGS) entry which is preliminary data.</text>
</comment>
<dbReference type="RefSeq" id="XP_062734049.1">
    <property type="nucleotide sequence ID" value="XM_062878275.1"/>
</dbReference>
<evidence type="ECO:0000256" key="3">
    <source>
        <dbReference type="ARBA" id="ARBA00022989"/>
    </source>
</evidence>
<keyword evidence="10" id="KW-1185">Reference proteome</keyword>
<feature type="region of interest" description="Disordered" evidence="6">
    <location>
        <begin position="481"/>
        <end position="511"/>
    </location>
</feature>
<feature type="domain" description="Rhodopsin" evidence="8">
    <location>
        <begin position="24"/>
        <end position="260"/>
    </location>
</feature>
<evidence type="ECO:0000259" key="8">
    <source>
        <dbReference type="Pfam" id="PF20684"/>
    </source>
</evidence>
<feature type="transmembrane region" description="Helical" evidence="7">
    <location>
        <begin position="168"/>
        <end position="187"/>
    </location>
</feature>
<name>A0ABR0FNP4_9PEZI</name>
<proteinExistence type="inferred from homology"/>
<keyword evidence="3 7" id="KW-1133">Transmembrane helix</keyword>
<evidence type="ECO:0000256" key="5">
    <source>
        <dbReference type="ARBA" id="ARBA00038359"/>
    </source>
</evidence>
<feature type="region of interest" description="Disordered" evidence="6">
    <location>
        <begin position="328"/>
        <end position="372"/>
    </location>
</feature>
<sequence>MHAGHTLAIAMWAMTALSLGLVGLRLYTRIRIVRFVGIEDHMYAWTGIFMLVFAACIQVAVHFGLGRSFWTLSPDESSRAIFWTYVANSFAISGNALAKLCMGFFLLRVVQLKWQKLSLWFLIVVTVGTSVTLVVMLWNQTTPRKASWDVLRTPGEWNIQIQPMSVGLGGWSSACDFFFAIFPWLFIMSLKMPRREKFLLASGMSLGVIAGACGVVRTVVLSQLKIDDFTLNFAPYFIWAGAEITVALVCLGIPTLRPLYLKQRGISTIGYGNHHHTEQSDPELPRFTMVDQKKRPDPSPDPSHNGFETPDPRNLHLSHITLESLASPQRQELAQQQQTTPSVTPHNTVETQGHLRDSSSTGSSHTMVDSTLASPELEQHPLSYPHIHSRTAAAAIARPPNAHIKDQHKRDHSGDTGDSITVDDILGFYDIEEKSQSKTKLPNYDQTQPQPLGPPLHQSASIKRKEHRITQVDFLLKNTRMGGGNAEERRIIRPQQNMNRPWDGEGWPLRN</sequence>
<feature type="compositionally biased region" description="Polar residues" evidence="6">
    <location>
        <begin position="438"/>
        <end position="450"/>
    </location>
</feature>
<keyword evidence="4 7" id="KW-0472">Membrane</keyword>
<evidence type="ECO:0000313" key="9">
    <source>
        <dbReference type="EMBL" id="KAK4645073.1"/>
    </source>
</evidence>
<dbReference type="Proteomes" id="UP001322138">
    <property type="component" value="Unassembled WGS sequence"/>
</dbReference>
<keyword evidence="2 7" id="KW-0812">Transmembrane</keyword>
<feature type="transmembrane region" description="Helical" evidence="7">
    <location>
        <begin position="119"/>
        <end position="138"/>
    </location>
</feature>
<evidence type="ECO:0000256" key="1">
    <source>
        <dbReference type="ARBA" id="ARBA00004141"/>
    </source>
</evidence>
<evidence type="ECO:0000256" key="6">
    <source>
        <dbReference type="SAM" id="MobiDB-lite"/>
    </source>
</evidence>
<reference evidence="9 10" key="1">
    <citation type="journal article" date="2023" name="bioRxiv">
        <title>High-quality genome assemblies of four members of thePodospora anserinaspecies complex.</title>
        <authorList>
            <person name="Ament-Velasquez S.L."/>
            <person name="Vogan A.A."/>
            <person name="Wallerman O."/>
            <person name="Hartmann F."/>
            <person name="Gautier V."/>
            <person name="Silar P."/>
            <person name="Giraud T."/>
            <person name="Johannesson H."/>
        </authorList>
    </citation>
    <scope>NUCLEOTIDE SEQUENCE [LARGE SCALE GENOMIC DNA]</scope>
    <source>
        <strain evidence="9 10">CBS 112042</strain>
    </source>
</reference>
<dbReference type="EMBL" id="JAFFGZ010000005">
    <property type="protein sequence ID" value="KAK4645073.1"/>
    <property type="molecule type" value="Genomic_DNA"/>
</dbReference>
<feature type="transmembrane region" description="Helical" evidence="7">
    <location>
        <begin position="48"/>
        <end position="70"/>
    </location>
</feature>
<feature type="compositionally biased region" description="Low complexity" evidence="6">
    <location>
        <begin position="329"/>
        <end position="338"/>
    </location>
</feature>